<dbReference type="InterPro" id="IPR000515">
    <property type="entry name" value="MetI-like"/>
</dbReference>
<evidence type="ECO:0000259" key="8">
    <source>
        <dbReference type="PROSITE" id="PS50928"/>
    </source>
</evidence>
<keyword evidence="2 7" id="KW-0813">Transport</keyword>
<keyword evidence="4 7" id="KW-0812">Transmembrane</keyword>
<feature type="transmembrane region" description="Helical" evidence="7">
    <location>
        <begin position="194"/>
        <end position="214"/>
    </location>
</feature>
<sequence>MSSTAQGALLPAPDQVETAAGAARRGAARRRRGPREKYNRREILAAFLFISPWIVGFLIFTVVSMTYSLVLSFTNYDLVTNTMNPSGIRNYEALVSDPKVLTSLGNTFTYAVMAVPLEIAVALLIAMLLNSVNRGAGLFRVIYYLPKMTPAVATAAVFLLLLNGNQGAINKALAAIGIDGPQWLLDPAWVKPSIVIMAAWAVAGSAMIFLAALQSVPQELYESAAIDGAGRLRQFVTITLPMISPTLFFITITLTIASLQVFDQAYLLFYRDASSAAPDAALFFGVYLYQQAFQQFNFGLAAAMAWLLFLIILVITIVQLKVGNRMVYYEGGAR</sequence>
<dbReference type="PROSITE" id="PS50928">
    <property type="entry name" value="ABC_TM1"/>
    <property type="match status" value="1"/>
</dbReference>
<proteinExistence type="inferred from homology"/>
<evidence type="ECO:0000256" key="4">
    <source>
        <dbReference type="ARBA" id="ARBA00022692"/>
    </source>
</evidence>
<feature type="transmembrane region" description="Helical" evidence="7">
    <location>
        <begin position="108"/>
        <end position="129"/>
    </location>
</feature>
<comment type="caution">
    <text evidence="9">The sequence shown here is derived from an EMBL/GenBank/DDBJ whole genome shotgun (WGS) entry which is preliminary data.</text>
</comment>
<evidence type="ECO:0000256" key="2">
    <source>
        <dbReference type="ARBA" id="ARBA00022448"/>
    </source>
</evidence>
<feature type="transmembrane region" description="Helical" evidence="7">
    <location>
        <begin position="268"/>
        <end position="289"/>
    </location>
</feature>
<evidence type="ECO:0000256" key="1">
    <source>
        <dbReference type="ARBA" id="ARBA00004651"/>
    </source>
</evidence>
<evidence type="ECO:0000256" key="3">
    <source>
        <dbReference type="ARBA" id="ARBA00022475"/>
    </source>
</evidence>
<dbReference type="Gene3D" id="1.10.3720.10">
    <property type="entry name" value="MetI-like"/>
    <property type="match status" value="1"/>
</dbReference>
<evidence type="ECO:0000313" key="10">
    <source>
        <dbReference type="Proteomes" id="UP001501521"/>
    </source>
</evidence>
<evidence type="ECO:0000256" key="6">
    <source>
        <dbReference type="ARBA" id="ARBA00023136"/>
    </source>
</evidence>
<feature type="transmembrane region" description="Helical" evidence="7">
    <location>
        <begin position="141"/>
        <end position="162"/>
    </location>
</feature>
<dbReference type="Proteomes" id="UP001501521">
    <property type="component" value="Unassembled WGS sequence"/>
</dbReference>
<feature type="domain" description="ABC transmembrane type-1" evidence="8">
    <location>
        <begin position="104"/>
        <end position="319"/>
    </location>
</feature>
<evidence type="ECO:0000313" key="9">
    <source>
        <dbReference type="EMBL" id="GAA4905089.1"/>
    </source>
</evidence>
<feature type="transmembrane region" description="Helical" evidence="7">
    <location>
        <begin position="296"/>
        <end position="318"/>
    </location>
</feature>
<evidence type="ECO:0000256" key="7">
    <source>
        <dbReference type="RuleBase" id="RU363032"/>
    </source>
</evidence>
<comment type="similarity">
    <text evidence="7">Belongs to the binding-protein-dependent transport system permease family.</text>
</comment>
<keyword evidence="3" id="KW-1003">Cell membrane</keyword>
<keyword evidence="10" id="KW-1185">Reference proteome</keyword>
<accession>A0ABP9FMR3</accession>
<comment type="subcellular location">
    <subcellularLocation>
        <location evidence="1 7">Cell membrane</location>
        <topology evidence="1 7">Multi-pass membrane protein</topology>
    </subcellularLocation>
</comment>
<feature type="transmembrane region" description="Helical" evidence="7">
    <location>
        <begin position="235"/>
        <end position="262"/>
    </location>
</feature>
<gene>
    <name evidence="9" type="ORF">GCM10025789_25420</name>
</gene>
<dbReference type="EMBL" id="BAABLV010000036">
    <property type="protein sequence ID" value="GAA4905089.1"/>
    <property type="molecule type" value="Genomic_DNA"/>
</dbReference>
<dbReference type="SUPFAM" id="SSF160964">
    <property type="entry name" value="MalF N-terminal region-like"/>
    <property type="match status" value="1"/>
</dbReference>
<dbReference type="PANTHER" id="PTHR30193:SF1">
    <property type="entry name" value="ABC TRANSPORTER PERMEASE PROTEIN YESP-RELATED"/>
    <property type="match status" value="1"/>
</dbReference>
<dbReference type="RefSeq" id="WP_345583421.1">
    <property type="nucleotide sequence ID" value="NZ_BAABLV010000036.1"/>
</dbReference>
<dbReference type="InterPro" id="IPR035906">
    <property type="entry name" value="MetI-like_sf"/>
</dbReference>
<name>A0ABP9FMR3_9ACTN</name>
<keyword evidence="6 7" id="KW-0472">Membrane</keyword>
<dbReference type="SUPFAM" id="SSF161098">
    <property type="entry name" value="MetI-like"/>
    <property type="match status" value="1"/>
</dbReference>
<protein>
    <submittedName>
        <fullName evidence="9">Sugar ABC transporter permease</fullName>
    </submittedName>
</protein>
<evidence type="ECO:0000256" key="5">
    <source>
        <dbReference type="ARBA" id="ARBA00022989"/>
    </source>
</evidence>
<dbReference type="InterPro" id="IPR051393">
    <property type="entry name" value="ABC_transporter_permease"/>
</dbReference>
<keyword evidence="5 7" id="KW-1133">Transmembrane helix</keyword>
<dbReference type="Pfam" id="PF00528">
    <property type="entry name" value="BPD_transp_1"/>
    <property type="match status" value="1"/>
</dbReference>
<feature type="transmembrane region" description="Helical" evidence="7">
    <location>
        <begin position="43"/>
        <end position="70"/>
    </location>
</feature>
<dbReference type="CDD" id="cd06261">
    <property type="entry name" value="TM_PBP2"/>
    <property type="match status" value="1"/>
</dbReference>
<dbReference type="PANTHER" id="PTHR30193">
    <property type="entry name" value="ABC TRANSPORTER PERMEASE PROTEIN"/>
    <property type="match status" value="1"/>
</dbReference>
<organism evidence="9 10">
    <name type="scientific">Tessaracoccus lubricantis</name>
    <dbReference type="NCBI Taxonomy" id="545543"/>
    <lineage>
        <taxon>Bacteria</taxon>
        <taxon>Bacillati</taxon>
        <taxon>Actinomycetota</taxon>
        <taxon>Actinomycetes</taxon>
        <taxon>Propionibacteriales</taxon>
        <taxon>Propionibacteriaceae</taxon>
        <taxon>Tessaracoccus</taxon>
    </lineage>
</organism>
<reference evidence="10" key="1">
    <citation type="journal article" date="2019" name="Int. J. Syst. Evol. Microbiol.">
        <title>The Global Catalogue of Microorganisms (GCM) 10K type strain sequencing project: providing services to taxonomists for standard genome sequencing and annotation.</title>
        <authorList>
            <consortium name="The Broad Institute Genomics Platform"/>
            <consortium name="The Broad Institute Genome Sequencing Center for Infectious Disease"/>
            <person name="Wu L."/>
            <person name="Ma J."/>
        </authorList>
    </citation>
    <scope>NUCLEOTIDE SEQUENCE [LARGE SCALE GENOMIC DNA]</scope>
    <source>
        <strain evidence="10">JCM 19125</strain>
    </source>
</reference>